<keyword evidence="2" id="KW-0472">Membrane</keyword>
<keyword evidence="2" id="KW-0812">Transmembrane</keyword>
<keyword evidence="2" id="KW-1133">Transmembrane helix</keyword>
<evidence type="ECO:0000313" key="4">
    <source>
        <dbReference type="Proteomes" id="UP000193218"/>
    </source>
</evidence>
<dbReference type="RefSeq" id="XP_021874792.1">
    <property type="nucleotide sequence ID" value="XM_022014480.1"/>
</dbReference>
<feature type="compositionally biased region" description="Polar residues" evidence="1">
    <location>
        <begin position="23"/>
        <end position="32"/>
    </location>
</feature>
<dbReference type="EMBL" id="NBSH01000001">
    <property type="protein sequence ID" value="ORX41113.1"/>
    <property type="molecule type" value="Genomic_DNA"/>
</dbReference>
<dbReference type="GeneID" id="33556288"/>
<organism evidence="3 4">
    <name type="scientific">Kockovaella imperatae</name>
    <dbReference type="NCBI Taxonomy" id="4999"/>
    <lineage>
        <taxon>Eukaryota</taxon>
        <taxon>Fungi</taxon>
        <taxon>Dikarya</taxon>
        <taxon>Basidiomycota</taxon>
        <taxon>Agaricomycotina</taxon>
        <taxon>Tremellomycetes</taxon>
        <taxon>Tremellales</taxon>
        <taxon>Cuniculitremaceae</taxon>
        <taxon>Kockovaella</taxon>
    </lineage>
</organism>
<reference evidence="3 4" key="1">
    <citation type="submission" date="2017-03" db="EMBL/GenBank/DDBJ databases">
        <title>Widespread Adenine N6-methylation of Active Genes in Fungi.</title>
        <authorList>
            <consortium name="DOE Joint Genome Institute"/>
            <person name="Mondo S.J."/>
            <person name="Dannebaum R.O."/>
            <person name="Kuo R.C."/>
            <person name="Louie K.B."/>
            <person name="Bewick A.J."/>
            <person name="Labutti K."/>
            <person name="Haridas S."/>
            <person name="Kuo A."/>
            <person name="Salamov A."/>
            <person name="Ahrendt S.R."/>
            <person name="Lau R."/>
            <person name="Bowen B.P."/>
            <person name="Lipzen A."/>
            <person name="Sullivan W."/>
            <person name="Andreopoulos W.B."/>
            <person name="Clum A."/>
            <person name="Lindquist E."/>
            <person name="Daum C."/>
            <person name="Northen T.R."/>
            <person name="Ramamoorthy G."/>
            <person name="Schmitz R.J."/>
            <person name="Gryganskyi A."/>
            <person name="Culley D."/>
            <person name="Magnuson J."/>
            <person name="James T.Y."/>
            <person name="O'Malley M.A."/>
            <person name="Stajich J.E."/>
            <person name="Spatafora J.W."/>
            <person name="Visel A."/>
            <person name="Grigoriev I.V."/>
        </authorList>
    </citation>
    <scope>NUCLEOTIDE SEQUENCE [LARGE SCALE GENOMIC DNA]</scope>
    <source>
        <strain evidence="3 4">NRRL Y-17943</strain>
    </source>
</reference>
<feature type="compositionally biased region" description="Low complexity" evidence="1">
    <location>
        <begin position="1"/>
        <end position="21"/>
    </location>
</feature>
<feature type="region of interest" description="Disordered" evidence="1">
    <location>
        <begin position="232"/>
        <end position="283"/>
    </location>
</feature>
<dbReference type="Proteomes" id="UP000193218">
    <property type="component" value="Unassembled WGS sequence"/>
</dbReference>
<feature type="region of interest" description="Disordered" evidence="1">
    <location>
        <begin position="1"/>
        <end position="112"/>
    </location>
</feature>
<evidence type="ECO:0000256" key="1">
    <source>
        <dbReference type="SAM" id="MobiDB-lite"/>
    </source>
</evidence>
<dbReference type="OrthoDB" id="2564511at2759"/>
<keyword evidence="4" id="KW-1185">Reference proteome</keyword>
<feature type="transmembrane region" description="Helical" evidence="2">
    <location>
        <begin position="170"/>
        <end position="193"/>
    </location>
</feature>
<protein>
    <submittedName>
        <fullName evidence="3">Uncharacterized protein</fullName>
    </submittedName>
</protein>
<dbReference type="InParanoid" id="A0A1Y1USW6"/>
<comment type="caution">
    <text evidence="3">The sequence shown here is derived from an EMBL/GenBank/DDBJ whole genome shotgun (WGS) entry which is preliminary data.</text>
</comment>
<dbReference type="AlphaFoldDB" id="A0A1Y1USW6"/>
<accession>A0A1Y1USW6</accession>
<sequence length="283" mass="30312">MTDSPPSSSSSSHPLYSLPHLNRSASSYNSAENGIPDGPEVDGSTYAALVKNSPSVAEPPLDLHDRDPGTARFADQGAIDLGDDDLGRYVPSTPIMPRETPQRVRGSYRTDSDDGGMGSILKSGNFLPPSATLGGTPATPAQSGLASLTPQKIGKSIGNRIVRAVRRGNLPFLVVFLSCLVIFFSALAGIGYVPEEGELAHHAKSPRAVVSAVAQDLQVFNGKKFQEQRELEQEWAKKKRPKDGAWMAQVRDDKAVRRRPNAVAEVAETPSESELEAKPEEAV</sequence>
<name>A0A1Y1USW6_9TREE</name>
<evidence type="ECO:0000313" key="3">
    <source>
        <dbReference type="EMBL" id="ORX41113.1"/>
    </source>
</evidence>
<proteinExistence type="predicted"/>
<gene>
    <name evidence="3" type="ORF">BD324DRAFT_613233</name>
</gene>
<evidence type="ECO:0000256" key="2">
    <source>
        <dbReference type="SAM" id="Phobius"/>
    </source>
</evidence>